<dbReference type="AlphaFoldDB" id="A0AAE0Z3I4"/>
<name>A0AAE0Z3I4_9GAST</name>
<comment type="caution">
    <text evidence="1">The sequence shown here is derived from an EMBL/GenBank/DDBJ whole genome shotgun (WGS) entry which is preliminary data.</text>
</comment>
<evidence type="ECO:0000313" key="1">
    <source>
        <dbReference type="EMBL" id="KAK3761202.1"/>
    </source>
</evidence>
<proteinExistence type="predicted"/>
<keyword evidence="2" id="KW-1185">Reference proteome</keyword>
<protein>
    <submittedName>
        <fullName evidence="1">Uncharacterized protein</fullName>
    </submittedName>
</protein>
<evidence type="ECO:0000313" key="2">
    <source>
        <dbReference type="Proteomes" id="UP001283361"/>
    </source>
</evidence>
<accession>A0AAE0Z3I4</accession>
<sequence>MELQAMSQIRVSSSANTVDNLSLRPLHLAVREQLWPRVSEGRSRSSSRVQNFSRNCGHSGDPRFYIAQCPHHSAPPPAHGSHSRTRETLLNWNLCCGTRPLPPQLAHHSYCISL</sequence>
<reference evidence="1" key="1">
    <citation type="journal article" date="2023" name="G3 (Bethesda)">
        <title>A reference genome for the long-term kleptoplast-retaining sea slug Elysia crispata morphotype clarki.</title>
        <authorList>
            <person name="Eastman K.E."/>
            <person name="Pendleton A.L."/>
            <person name="Shaikh M.A."/>
            <person name="Suttiyut T."/>
            <person name="Ogas R."/>
            <person name="Tomko P."/>
            <person name="Gavelis G."/>
            <person name="Widhalm J.R."/>
            <person name="Wisecaver J.H."/>
        </authorList>
    </citation>
    <scope>NUCLEOTIDE SEQUENCE</scope>
    <source>
        <strain evidence="1">ECLA1</strain>
    </source>
</reference>
<dbReference type="Proteomes" id="UP001283361">
    <property type="component" value="Unassembled WGS sequence"/>
</dbReference>
<dbReference type="EMBL" id="JAWDGP010004927">
    <property type="protein sequence ID" value="KAK3761202.1"/>
    <property type="molecule type" value="Genomic_DNA"/>
</dbReference>
<organism evidence="1 2">
    <name type="scientific">Elysia crispata</name>
    <name type="common">lettuce slug</name>
    <dbReference type="NCBI Taxonomy" id="231223"/>
    <lineage>
        <taxon>Eukaryota</taxon>
        <taxon>Metazoa</taxon>
        <taxon>Spiralia</taxon>
        <taxon>Lophotrochozoa</taxon>
        <taxon>Mollusca</taxon>
        <taxon>Gastropoda</taxon>
        <taxon>Heterobranchia</taxon>
        <taxon>Euthyneura</taxon>
        <taxon>Panpulmonata</taxon>
        <taxon>Sacoglossa</taxon>
        <taxon>Placobranchoidea</taxon>
        <taxon>Plakobranchidae</taxon>
        <taxon>Elysia</taxon>
    </lineage>
</organism>
<gene>
    <name evidence="1" type="ORF">RRG08_022602</name>
</gene>